<organism evidence="2 3">
    <name type="scientific">Jeotgalibacillus proteolyticus</name>
    <dbReference type="NCBI Taxonomy" id="2082395"/>
    <lineage>
        <taxon>Bacteria</taxon>
        <taxon>Bacillati</taxon>
        <taxon>Bacillota</taxon>
        <taxon>Bacilli</taxon>
        <taxon>Bacillales</taxon>
        <taxon>Caryophanaceae</taxon>
        <taxon>Jeotgalibacillus</taxon>
    </lineage>
</organism>
<protein>
    <recommendedName>
        <fullName evidence="4">3-hydroxyacyl-[acyl-carrier-protein] dehydratase FabZ</fullName>
    </recommendedName>
</protein>
<sequence>MYNSDVITEVLPMGREAILLDRVTEVEPGKMGRGIKNITITELPFKGDKRTKPNYPEAMLAETIGQLGVFIHLIHPENRGKSTVLAKIKDFEFFNHVYPGDQVELTYEVIKKRETSGLGIGTASVNGVLIAQGEMIHFWE</sequence>
<gene>
    <name evidence="1" type="ORF">C4B60_19285</name>
    <name evidence="2" type="ORF">C4B60_19715</name>
</gene>
<dbReference type="OrthoDB" id="9772788at2"/>
<evidence type="ECO:0000313" key="2">
    <source>
        <dbReference type="EMBL" id="PPA68792.1"/>
    </source>
</evidence>
<dbReference type="AlphaFoldDB" id="A0A2S5G732"/>
<dbReference type="InterPro" id="IPR013114">
    <property type="entry name" value="FabA_FabZ"/>
</dbReference>
<accession>A0A2S5G732</accession>
<dbReference type="SUPFAM" id="SSF54637">
    <property type="entry name" value="Thioesterase/thiol ester dehydrase-isomerase"/>
    <property type="match status" value="1"/>
</dbReference>
<evidence type="ECO:0000313" key="3">
    <source>
        <dbReference type="Proteomes" id="UP000239047"/>
    </source>
</evidence>
<comment type="caution">
    <text evidence="2">The sequence shown here is derived from an EMBL/GenBank/DDBJ whole genome shotgun (WGS) entry which is preliminary data.</text>
</comment>
<keyword evidence="3" id="KW-1185">Reference proteome</keyword>
<dbReference type="Gene3D" id="3.10.129.10">
    <property type="entry name" value="Hotdog Thioesterase"/>
    <property type="match status" value="1"/>
</dbReference>
<proteinExistence type="predicted"/>
<name>A0A2S5G732_9BACL</name>
<evidence type="ECO:0000313" key="1">
    <source>
        <dbReference type="EMBL" id="PPA68715.1"/>
    </source>
</evidence>
<dbReference type="Pfam" id="PF07977">
    <property type="entry name" value="FabA"/>
    <property type="match status" value="1"/>
</dbReference>
<dbReference type="InterPro" id="IPR029069">
    <property type="entry name" value="HotDog_dom_sf"/>
</dbReference>
<evidence type="ECO:0008006" key="4">
    <source>
        <dbReference type="Google" id="ProtNLM"/>
    </source>
</evidence>
<dbReference type="RefSeq" id="WP_104059676.1">
    <property type="nucleotide sequence ID" value="NZ_PREZ01000009.1"/>
</dbReference>
<dbReference type="PANTHER" id="PTHR30272:SF3">
    <property type="entry name" value="(3R)-HYDROXYMYRISTOYL-[ACYL CARRIER PROTEIN] DEHYDRATASE"/>
    <property type="match status" value="1"/>
</dbReference>
<dbReference type="EMBL" id="PREZ01000009">
    <property type="protein sequence ID" value="PPA68792.1"/>
    <property type="molecule type" value="Genomic_DNA"/>
</dbReference>
<dbReference type="Proteomes" id="UP000239047">
    <property type="component" value="Unassembled WGS sequence"/>
</dbReference>
<dbReference type="EMBL" id="PREZ01000009">
    <property type="protein sequence ID" value="PPA68715.1"/>
    <property type="molecule type" value="Genomic_DNA"/>
</dbReference>
<dbReference type="PANTHER" id="PTHR30272">
    <property type="entry name" value="3-HYDROXYACYL-[ACYL-CARRIER-PROTEIN] DEHYDRATASE"/>
    <property type="match status" value="1"/>
</dbReference>
<reference evidence="2 3" key="1">
    <citation type="submission" date="2018-02" db="EMBL/GenBank/DDBJ databases">
        <title>Jeotgalibacillus proteolyticum sp. nov. a protease producing bacterium isolated from ocean sediments of Laizhou Bay.</title>
        <authorList>
            <person name="Li Y."/>
        </authorList>
    </citation>
    <scope>NUCLEOTIDE SEQUENCE [LARGE SCALE GENOMIC DNA]</scope>
    <source>
        <strain evidence="2 3">22-7</strain>
    </source>
</reference>